<feature type="region of interest" description="Disordered" evidence="1">
    <location>
        <begin position="308"/>
        <end position="341"/>
    </location>
</feature>
<evidence type="ECO:0000313" key="2">
    <source>
        <dbReference type="EMBL" id="OCF33778.1"/>
    </source>
</evidence>
<feature type="compositionally biased region" description="Gly residues" evidence="1">
    <location>
        <begin position="311"/>
        <end position="322"/>
    </location>
</feature>
<dbReference type="OrthoDB" id="891726at2759"/>
<name>A0A1B9GS33_9TREE</name>
<reference evidence="3" key="2">
    <citation type="submission" date="2013-12" db="EMBL/GenBank/DDBJ databases">
        <title>Evolution of pathogenesis and genome organization in the Tremellales.</title>
        <authorList>
            <person name="Cuomo C."/>
            <person name="Litvintseva A."/>
            <person name="Heitman J."/>
            <person name="Chen Y."/>
            <person name="Sun S."/>
            <person name="Springer D."/>
            <person name="Dromer F."/>
            <person name="Young S."/>
            <person name="Zeng Q."/>
            <person name="Chapman S."/>
            <person name="Gujja S."/>
            <person name="Saif S."/>
            <person name="Birren B."/>
        </authorList>
    </citation>
    <scope>NUCLEOTIDE SEQUENCE [LARGE SCALE GENOMIC DNA]</scope>
    <source>
        <strain evidence="3">BCC8398</strain>
    </source>
</reference>
<dbReference type="EMBL" id="KI669503">
    <property type="protein sequence ID" value="OCF33778.1"/>
    <property type="molecule type" value="Genomic_DNA"/>
</dbReference>
<accession>A0A1B9GS33</accession>
<dbReference type="PANTHER" id="PTHR33321:SF12">
    <property type="entry name" value="PLANT BASIC SECRETORY PROTEIN (BSP) FAMILY PROTEIN"/>
    <property type="match status" value="1"/>
</dbReference>
<sequence>MPILPNFLSRRAKDPSSSSAHTVPPPPITIYYLSSPSPAPYYAPLRPVPPPSSPRALPTPTLLFSLTHPHPSTSRATSFFLSCIPDPIGFLYHSSTFIAKHLSLSAGGGNSGGVNAIEWRHQLIQLELENKEGLAATSGGKIGVSLKWVENVMTSVERGERSVDGAVKEFKGVLLHELVHTIQHDGHGTTPRWLIESIADYVRLLAGLDPPHWRKSGSGKKERGWEDGYDVGARFLEWLSGTEKPSSIGGAVIPEVPHQQPHQQQNHHQQHPLSSLNATPTHTTTSTGTEAKPTQITQGMLEYSITSGAGAKAGRGGGGGGGETDHLQRPGPGKKRPGPYPDLVRLMDARLKYEKWDDDWWKEMTGYELETLWNLYVDHYR</sequence>
<dbReference type="InterPro" id="IPR007541">
    <property type="entry name" value="Uncharacterised_BSP"/>
</dbReference>
<evidence type="ECO:0000256" key="1">
    <source>
        <dbReference type="SAM" id="MobiDB-lite"/>
    </source>
</evidence>
<dbReference type="AlphaFoldDB" id="A0A1B9GS33"/>
<dbReference type="PANTHER" id="PTHR33321">
    <property type="match status" value="1"/>
</dbReference>
<evidence type="ECO:0000313" key="3">
    <source>
        <dbReference type="Proteomes" id="UP000092666"/>
    </source>
</evidence>
<organism evidence="2 3">
    <name type="scientific">Kwoniella heveanensis BCC8398</name>
    <dbReference type="NCBI Taxonomy" id="1296120"/>
    <lineage>
        <taxon>Eukaryota</taxon>
        <taxon>Fungi</taxon>
        <taxon>Dikarya</taxon>
        <taxon>Basidiomycota</taxon>
        <taxon>Agaricomycotina</taxon>
        <taxon>Tremellomycetes</taxon>
        <taxon>Tremellales</taxon>
        <taxon>Cryptococcaceae</taxon>
        <taxon>Kwoniella</taxon>
    </lineage>
</organism>
<keyword evidence="3" id="KW-1185">Reference proteome</keyword>
<protein>
    <submittedName>
        <fullName evidence="2">Uncharacterized protein</fullName>
    </submittedName>
</protein>
<proteinExistence type="predicted"/>
<dbReference type="Proteomes" id="UP000092666">
    <property type="component" value="Unassembled WGS sequence"/>
</dbReference>
<gene>
    <name evidence="2" type="ORF">I316_04490</name>
</gene>
<feature type="compositionally biased region" description="Low complexity" evidence="1">
    <location>
        <begin position="279"/>
        <end position="289"/>
    </location>
</feature>
<feature type="region of interest" description="Disordered" evidence="1">
    <location>
        <begin position="246"/>
        <end position="296"/>
    </location>
</feature>
<dbReference type="Pfam" id="PF04450">
    <property type="entry name" value="BSP"/>
    <property type="match status" value="1"/>
</dbReference>
<feature type="region of interest" description="Disordered" evidence="1">
    <location>
        <begin position="1"/>
        <end position="23"/>
    </location>
</feature>
<dbReference type="STRING" id="1296120.A0A1B9GS33"/>
<reference evidence="2 3" key="1">
    <citation type="submission" date="2013-07" db="EMBL/GenBank/DDBJ databases">
        <title>The Genome Sequence of Cryptococcus heveanensis BCC8398.</title>
        <authorList>
            <consortium name="The Broad Institute Genome Sequencing Platform"/>
            <person name="Cuomo C."/>
            <person name="Litvintseva A."/>
            <person name="Chen Y."/>
            <person name="Heitman J."/>
            <person name="Sun S."/>
            <person name="Springer D."/>
            <person name="Dromer F."/>
            <person name="Young S.K."/>
            <person name="Zeng Q."/>
            <person name="Gargeya S."/>
            <person name="Fitzgerald M."/>
            <person name="Abouelleil A."/>
            <person name="Alvarado L."/>
            <person name="Berlin A.M."/>
            <person name="Chapman S.B."/>
            <person name="Dewar J."/>
            <person name="Goldberg J."/>
            <person name="Griggs A."/>
            <person name="Gujja S."/>
            <person name="Hansen M."/>
            <person name="Howarth C."/>
            <person name="Imamovic A."/>
            <person name="Larimer J."/>
            <person name="McCowan C."/>
            <person name="Murphy C."/>
            <person name="Pearson M."/>
            <person name="Priest M."/>
            <person name="Roberts A."/>
            <person name="Saif S."/>
            <person name="Shea T."/>
            <person name="Sykes S."/>
            <person name="Wortman J."/>
            <person name="Nusbaum C."/>
            <person name="Birren B."/>
        </authorList>
    </citation>
    <scope>NUCLEOTIDE SEQUENCE [LARGE SCALE GENOMIC DNA]</scope>
    <source>
        <strain evidence="2 3">BCC8398</strain>
    </source>
</reference>
<feature type="compositionally biased region" description="Low complexity" evidence="1">
    <location>
        <begin position="257"/>
        <end position="267"/>
    </location>
</feature>